<comment type="caution">
    <text evidence="1">The sequence shown here is derived from an EMBL/GenBank/DDBJ whole genome shotgun (WGS) entry which is preliminary data.</text>
</comment>
<accession>A0AA42R2X1</accession>
<reference evidence="1" key="1">
    <citation type="submission" date="2022-09" db="EMBL/GenBank/DDBJ databases">
        <title>Intensive care unit water sources are persistently colonized with multi-drug resistant bacteria and are the site of extensive horizontal gene transfer of antibiotic resistance genes.</title>
        <authorList>
            <person name="Diorio-Toth L."/>
        </authorList>
    </citation>
    <scope>NUCLEOTIDE SEQUENCE</scope>
    <source>
        <strain evidence="1">GD03711</strain>
    </source>
</reference>
<name>A0AA42R2X1_ENTCL</name>
<gene>
    <name evidence="1" type="ORF">N5E88_13960</name>
</gene>
<dbReference type="AlphaFoldDB" id="A0AA42R2X1"/>
<dbReference type="Proteomes" id="UP001161707">
    <property type="component" value="Unassembled WGS sequence"/>
</dbReference>
<organism evidence="1 2">
    <name type="scientific">Enterobacter cloacae</name>
    <dbReference type="NCBI Taxonomy" id="550"/>
    <lineage>
        <taxon>Bacteria</taxon>
        <taxon>Pseudomonadati</taxon>
        <taxon>Pseudomonadota</taxon>
        <taxon>Gammaproteobacteria</taxon>
        <taxon>Enterobacterales</taxon>
        <taxon>Enterobacteriaceae</taxon>
        <taxon>Enterobacter</taxon>
        <taxon>Enterobacter cloacae complex</taxon>
    </lineage>
</organism>
<sequence>MKDLVERVFREGYQPRRMTFLNEDRFFVAQDFSTGVNLYSVPKGTKVSYSYRMQHHDGRTYPIPYVGDKYALLLLYKNSLGGKINSNTLEITEDFFRAMLDTAEKICEKHSDLYR</sequence>
<proteinExistence type="predicted"/>
<evidence type="ECO:0000313" key="2">
    <source>
        <dbReference type="Proteomes" id="UP001161707"/>
    </source>
</evidence>
<evidence type="ECO:0000313" key="1">
    <source>
        <dbReference type="EMBL" id="MDH1480582.1"/>
    </source>
</evidence>
<protein>
    <submittedName>
        <fullName evidence="1">Uncharacterized protein</fullName>
    </submittedName>
</protein>
<dbReference type="EMBL" id="JAOCIY010000037">
    <property type="protein sequence ID" value="MDH1480582.1"/>
    <property type="molecule type" value="Genomic_DNA"/>
</dbReference>
<dbReference type="RefSeq" id="WP_181575731.1">
    <property type="nucleotide sequence ID" value="NZ_JAOCIY010000037.1"/>
</dbReference>